<dbReference type="GO" id="GO:0005125">
    <property type="term" value="F:cytokine activity"/>
    <property type="evidence" value="ECO:0007669"/>
    <property type="project" value="UniProtKB-KW"/>
</dbReference>
<sequence length="275" mass="29900">MYKSLKAVRISPYMISNLFNTEDSRAAWNNTLLHKLPSNNLDCCHLGLAAWEYFCGIHLYLKGKEYSPCAWQVVRVEIERCLSLIEFSSHMVQNGLLPKSDAAIEYSGFTALSRGYTFYIRVRRNQKISWLTSVSTSSTRGHRRVSRGRCSVVVTGSLLGHHASIPLASLAFTCRAAPSASAKMQRSKHVAVRCLKRSQNEPPALASPAQARHLRVVPGSLRFSAPLGSRREGRRKAGTEGGRPSSRATPPSAGFAAFSCSSCSGGGGGKRGGGR</sequence>
<keyword evidence="5" id="KW-1015">Disulfide bond</keyword>
<feature type="region of interest" description="Disordered" evidence="7">
    <location>
        <begin position="221"/>
        <end position="275"/>
    </location>
</feature>
<dbReference type="RefSeq" id="XP_007467124.1">
    <property type="nucleotide sequence ID" value="XM_007467062.1"/>
</dbReference>
<keyword evidence="3" id="KW-0964">Secreted</keyword>
<dbReference type="GO" id="GO:0051607">
    <property type="term" value="P:defense response to virus"/>
    <property type="evidence" value="ECO:0007669"/>
    <property type="project" value="UniProtKB-KW"/>
</dbReference>
<name>A0A340Y5X2_LIPVE</name>
<dbReference type="GeneID" id="103087963"/>
<dbReference type="Proteomes" id="UP000265300">
    <property type="component" value="Unplaced"/>
</dbReference>
<feature type="compositionally biased region" description="Basic and acidic residues" evidence="7">
    <location>
        <begin position="229"/>
        <end position="238"/>
    </location>
</feature>
<feature type="compositionally biased region" description="Gly residues" evidence="7">
    <location>
        <begin position="264"/>
        <end position="275"/>
    </location>
</feature>
<evidence type="ECO:0000256" key="5">
    <source>
        <dbReference type="ARBA" id="ARBA00023157"/>
    </source>
</evidence>
<evidence type="ECO:0000256" key="2">
    <source>
        <dbReference type="ARBA" id="ARBA00022514"/>
    </source>
</evidence>
<evidence type="ECO:0000256" key="6">
    <source>
        <dbReference type="RuleBase" id="RU000436"/>
    </source>
</evidence>
<evidence type="ECO:0000313" key="8">
    <source>
        <dbReference type="Proteomes" id="UP000265300"/>
    </source>
</evidence>
<comment type="similarity">
    <text evidence="6">Belongs to the alpha/beta interferon family.</text>
</comment>
<gene>
    <name evidence="9" type="primary">LOC103087963</name>
</gene>
<dbReference type="SUPFAM" id="SSF47266">
    <property type="entry name" value="4-helical cytokines"/>
    <property type="match status" value="1"/>
</dbReference>
<keyword evidence="8" id="KW-1185">Reference proteome</keyword>
<organism evidence="8 9">
    <name type="scientific">Lipotes vexillifer</name>
    <name type="common">Yangtze river dolphin</name>
    <dbReference type="NCBI Taxonomy" id="118797"/>
    <lineage>
        <taxon>Eukaryota</taxon>
        <taxon>Metazoa</taxon>
        <taxon>Chordata</taxon>
        <taxon>Craniata</taxon>
        <taxon>Vertebrata</taxon>
        <taxon>Euteleostomi</taxon>
        <taxon>Mammalia</taxon>
        <taxon>Eutheria</taxon>
        <taxon>Laurasiatheria</taxon>
        <taxon>Artiodactyla</taxon>
        <taxon>Whippomorpha</taxon>
        <taxon>Cetacea</taxon>
        <taxon>Odontoceti</taxon>
        <taxon>Lipotidae</taxon>
        <taxon>Lipotes</taxon>
    </lineage>
</organism>
<dbReference type="KEGG" id="lve:103087963"/>
<keyword evidence="4 6" id="KW-0051">Antiviral defense</keyword>
<dbReference type="PANTHER" id="PTHR11691">
    <property type="entry name" value="TYPE I INTERFERON"/>
    <property type="match status" value="1"/>
</dbReference>
<proteinExistence type="inferred from homology"/>
<accession>A0A340Y5X2</accession>
<evidence type="ECO:0000256" key="4">
    <source>
        <dbReference type="ARBA" id="ARBA00023118"/>
    </source>
</evidence>
<dbReference type="Gene3D" id="1.20.1250.10">
    <property type="match status" value="1"/>
</dbReference>
<dbReference type="InterPro" id="IPR000471">
    <property type="entry name" value="Interferon_alpha/beta/delta"/>
</dbReference>
<protein>
    <submittedName>
        <fullName evidence="9">Uncharacterized protein LOC103087963</fullName>
    </submittedName>
</protein>
<evidence type="ECO:0000256" key="7">
    <source>
        <dbReference type="SAM" id="MobiDB-lite"/>
    </source>
</evidence>
<dbReference type="PROSITE" id="PS00252">
    <property type="entry name" value="INTERFERON_A_B_D"/>
    <property type="match status" value="1"/>
</dbReference>
<feature type="compositionally biased region" description="Low complexity" evidence="7">
    <location>
        <begin position="252"/>
        <end position="263"/>
    </location>
</feature>
<keyword evidence="2 6" id="KW-0202">Cytokine</keyword>
<dbReference type="GO" id="GO:0005126">
    <property type="term" value="F:cytokine receptor binding"/>
    <property type="evidence" value="ECO:0007669"/>
    <property type="project" value="InterPro"/>
</dbReference>
<dbReference type="Pfam" id="PF00143">
    <property type="entry name" value="Interferon"/>
    <property type="match status" value="1"/>
</dbReference>
<dbReference type="PANTHER" id="PTHR11691:SF61">
    <property type="entry name" value="INTERFERON-DELTA-4"/>
    <property type="match status" value="1"/>
</dbReference>
<reference evidence="9" key="1">
    <citation type="submission" date="2025-08" db="UniProtKB">
        <authorList>
            <consortium name="RefSeq"/>
        </authorList>
    </citation>
    <scope>IDENTIFICATION</scope>
</reference>
<evidence type="ECO:0000313" key="9">
    <source>
        <dbReference type="RefSeq" id="XP_007467124.1"/>
    </source>
</evidence>
<comment type="subcellular location">
    <subcellularLocation>
        <location evidence="1">Secreted</location>
    </subcellularLocation>
</comment>
<dbReference type="InParanoid" id="A0A340Y5X2"/>
<dbReference type="STRING" id="118797.A0A340Y5X2"/>
<dbReference type="InterPro" id="IPR009079">
    <property type="entry name" value="4_helix_cytokine-like_core"/>
</dbReference>
<dbReference type="AlphaFoldDB" id="A0A340Y5X2"/>
<evidence type="ECO:0000256" key="3">
    <source>
        <dbReference type="ARBA" id="ARBA00022525"/>
    </source>
</evidence>
<dbReference type="SMART" id="SM00076">
    <property type="entry name" value="IFabd"/>
    <property type="match status" value="1"/>
</dbReference>
<evidence type="ECO:0000256" key="1">
    <source>
        <dbReference type="ARBA" id="ARBA00004613"/>
    </source>
</evidence>
<dbReference type="GO" id="GO:0005615">
    <property type="term" value="C:extracellular space"/>
    <property type="evidence" value="ECO:0007669"/>
    <property type="project" value="UniProtKB-KW"/>
</dbReference>